<dbReference type="AlphaFoldDB" id="A0A934TT85"/>
<evidence type="ECO:0000256" key="1">
    <source>
        <dbReference type="ARBA" id="ARBA00022857"/>
    </source>
</evidence>
<gene>
    <name evidence="3" type="ORF">JJB11_12935</name>
</gene>
<dbReference type="SMART" id="SM00829">
    <property type="entry name" value="PKS_ER"/>
    <property type="match status" value="1"/>
</dbReference>
<proteinExistence type="predicted"/>
<reference evidence="3" key="2">
    <citation type="submission" date="2021-01" db="EMBL/GenBank/DDBJ databases">
        <authorList>
            <person name="Kang M."/>
        </authorList>
    </citation>
    <scope>NUCLEOTIDE SEQUENCE</scope>
    <source>
        <strain evidence="3">KACC 17527</strain>
    </source>
</reference>
<dbReference type="PANTHER" id="PTHR44154">
    <property type="entry name" value="QUINONE OXIDOREDUCTASE"/>
    <property type="match status" value="1"/>
</dbReference>
<dbReference type="Gene3D" id="3.90.180.10">
    <property type="entry name" value="Medium-chain alcohol dehydrogenases, catalytic domain"/>
    <property type="match status" value="1"/>
</dbReference>
<dbReference type="Proteomes" id="UP000630528">
    <property type="component" value="Unassembled WGS sequence"/>
</dbReference>
<dbReference type="InterPro" id="IPR051603">
    <property type="entry name" value="Zinc-ADH_QOR/CCCR"/>
</dbReference>
<reference evidence="3" key="1">
    <citation type="journal article" date="2012" name="J. Microbiol. Biotechnol.">
        <title>Ramlibacter ginsenosidimutans sp. nov., with ginsenoside-converting activity.</title>
        <authorList>
            <person name="Wang L."/>
            <person name="An D.S."/>
            <person name="Kim S.G."/>
            <person name="Jin F.X."/>
            <person name="Kim S.C."/>
            <person name="Lee S.T."/>
            <person name="Im W.T."/>
        </authorList>
    </citation>
    <scope>NUCLEOTIDE SEQUENCE</scope>
    <source>
        <strain evidence="3">KACC 17527</strain>
    </source>
</reference>
<dbReference type="SUPFAM" id="SSF51735">
    <property type="entry name" value="NAD(P)-binding Rossmann-fold domains"/>
    <property type="match status" value="1"/>
</dbReference>
<accession>A0A934TT85</accession>
<comment type="caution">
    <text evidence="3">The sequence shown here is derived from an EMBL/GenBank/DDBJ whole genome shotgun (WGS) entry which is preliminary data.</text>
</comment>
<evidence type="ECO:0000313" key="4">
    <source>
        <dbReference type="Proteomes" id="UP000630528"/>
    </source>
</evidence>
<keyword evidence="1" id="KW-0521">NADP</keyword>
<evidence type="ECO:0000313" key="3">
    <source>
        <dbReference type="EMBL" id="MBK6006999.1"/>
    </source>
</evidence>
<dbReference type="CDD" id="cd08253">
    <property type="entry name" value="zeta_crystallin"/>
    <property type="match status" value="1"/>
</dbReference>
<dbReference type="InterPro" id="IPR013154">
    <property type="entry name" value="ADH-like_N"/>
</dbReference>
<dbReference type="InterPro" id="IPR036291">
    <property type="entry name" value="NAD(P)-bd_dom_sf"/>
</dbReference>
<dbReference type="PANTHER" id="PTHR44154:SF1">
    <property type="entry name" value="QUINONE OXIDOREDUCTASE"/>
    <property type="match status" value="1"/>
</dbReference>
<keyword evidence="4" id="KW-1185">Reference proteome</keyword>
<dbReference type="SUPFAM" id="SSF50129">
    <property type="entry name" value="GroES-like"/>
    <property type="match status" value="1"/>
</dbReference>
<sequence length="328" mass="34754">MQAAFYTRTGPAAEVLQFGEQPTPQPGPGEVRIRLHTSGVNPSDYKTRRGGPGRPPLAWPLIIPHSDGAGVIDAVGPGVPASRIGERVWTWNAQWNRPFGTAAQYIALPSAQAVRMPDALGDAEGACLGIPAFTALQAVRRAELQPGQVVLVSGGAGSVGHYAIQLAKRAGATVLTTVSTDAKAEHALRAGADHVIRYRSENVGERVHAFSGGRGADAVIEMDLTANAHLYPACLRPGATIVVYGMGAAESTLPGMWLMRSRARILFEFIYEIPAEDRAAGLREFDTLLGANALQHTVGLRLPLSEIARAHEIVEQGSVMGNVVLDIP</sequence>
<dbReference type="Pfam" id="PF00107">
    <property type="entry name" value="ADH_zinc_N"/>
    <property type="match status" value="1"/>
</dbReference>
<dbReference type="Pfam" id="PF08240">
    <property type="entry name" value="ADH_N"/>
    <property type="match status" value="1"/>
</dbReference>
<dbReference type="GO" id="GO:0016491">
    <property type="term" value="F:oxidoreductase activity"/>
    <property type="evidence" value="ECO:0007669"/>
    <property type="project" value="InterPro"/>
</dbReference>
<protein>
    <submittedName>
        <fullName evidence="3">NADPH:quinone reductase</fullName>
    </submittedName>
</protein>
<evidence type="ECO:0000259" key="2">
    <source>
        <dbReference type="SMART" id="SM00829"/>
    </source>
</evidence>
<feature type="domain" description="Enoyl reductase (ER)" evidence="2">
    <location>
        <begin position="12"/>
        <end position="325"/>
    </location>
</feature>
<dbReference type="EMBL" id="JAEPWM010000004">
    <property type="protein sequence ID" value="MBK6006999.1"/>
    <property type="molecule type" value="Genomic_DNA"/>
</dbReference>
<dbReference type="InterPro" id="IPR013149">
    <property type="entry name" value="ADH-like_C"/>
</dbReference>
<organism evidence="3 4">
    <name type="scientific">Ramlibacter ginsenosidimutans</name>
    <dbReference type="NCBI Taxonomy" id="502333"/>
    <lineage>
        <taxon>Bacteria</taxon>
        <taxon>Pseudomonadati</taxon>
        <taxon>Pseudomonadota</taxon>
        <taxon>Betaproteobacteria</taxon>
        <taxon>Burkholderiales</taxon>
        <taxon>Comamonadaceae</taxon>
        <taxon>Ramlibacter</taxon>
    </lineage>
</organism>
<dbReference type="InterPro" id="IPR020843">
    <property type="entry name" value="ER"/>
</dbReference>
<dbReference type="Gene3D" id="3.40.50.720">
    <property type="entry name" value="NAD(P)-binding Rossmann-like Domain"/>
    <property type="match status" value="1"/>
</dbReference>
<dbReference type="RefSeq" id="WP_201171519.1">
    <property type="nucleotide sequence ID" value="NZ_JAEPWM010000004.1"/>
</dbReference>
<dbReference type="InterPro" id="IPR011032">
    <property type="entry name" value="GroES-like_sf"/>
</dbReference>
<name>A0A934TT85_9BURK</name>